<protein>
    <submittedName>
        <fullName evidence="3">Uncharacterized protein</fullName>
    </submittedName>
</protein>
<feature type="region of interest" description="Disordered" evidence="1">
    <location>
        <begin position="192"/>
        <end position="260"/>
    </location>
</feature>
<feature type="compositionally biased region" description="Polar residues" evidence="1">
    <location>
        <begin position="211"/>
        <end position="226"/>
    </location>
</feature>
<keyword evidence="4" id="KW-1185">Reference proteome</keyword>
<dbReference type="VEuPathDB" id="MicrosporidiaDB:M896_041890"/>
<feature type="region of interest" description="Disordered" evidence="1">
    <location>
        <begin position="362"/>
        <end position="387"/>
    </location>
</feature>
<sequence length="601" mass="67872">MIIMMIIACINAMQTGLAARCQKYGISLNDCLNSVYIPKKEYDDYLQSFNMPIIRDSSCNKEQCVAVVYKDINKCLNCKGDACAAECDGVLQKKHHNPDRSFPMVHVIHHNADRSTETDSTGNLDSNNQLHMSYKSVTVIETKTETVSEKITTTVVDENVTPQTIPISQVSNSLTTVQDDVKTIFKTLEMPIHSEHQNTSKRERLAKNKSRNNISASVKYPQTTDSASEEDNYNYNYNTPEQDENDLERDKEENDSEQDYNQNIITVTRVFYKTVSVEKPITLYREVTTTVKNEIPVINYKLTTVKEITTETKTESSIKTETVTQTQYHSPKSTSFEIQNYVESPSSAHISKVLSSNARQISLEQSQTDPEHQAVDEVQQTTSVSEQPSMIDQPEIIYTTVIKPIVSLLTVTKIQDKSPCTEDCSSSLSPENSLASSSTVCEQCNNTQSTVTNTKPTEYQESAITTMNHSKPVESISASPTSIYMDKHPLKDAKLQFTKQDVVDELIPLIRKIMINNEDESSTDGELNTIDRDKEVVEPEKIKTLTKTVVKTVNRRHEPKTVYNTVYTYKKKPECRKGVEGRKRIQCHDGPGDDFFTTVYA</sequence>
<keyword evidence="2" id="KW-0732">Signal</keyword>
<accession>A0A0B2ULX1</accession>
<evidence type="ECO:0000256" key="1">
    <source>
        <dbReference type="SAM" id="MobiDB-lite"/>
    </source>
</evidence>
<comment type="caution">
    <text evidence="3">The sequence shown here is derived from an EMBL/GenBank/DDBJ whole genome shotgun (WGS) entry which is preliminary data.</text>
</comment>
<feature type="compositionally biased region" description="Acidic residues" evidence="1">
    <location>
        <begin position="241"/>
        <end position="258"/>
    </location>
</feature>
<proteinExistence type="predicted"/>
<dbReference type="Proteomes" id="UP000031056">
    <property type="component" value="Unassembled WGS sequence"/>
</dbReference>
<dbReference type="OrthoDB" id="2192975at2759"/>
<dbReference type="RefSeq" id="XP_014564032.1">
    <property type="nucleotide sequence ID" value="XM_014708546.1"/>
</dbReference>
<dbReference type="InParanoid" id="A0A0B2ULX1"/>
<feature type="compositionally biased region" description="Polar residues" evidence="1">
    <location>
        <begin position="378"/>
        <end position="387"/>
    </location>
</feature>
<evidence type="ECO:0000313" key="4">
    <source>
        <dbReference type="Proteomes" id="UP000031056"/>
    </source>
</evidence>
<organism evidence="3 4">
    <name type="scientific">Ordospora colligata OC4</name>
    <dbReference type="NCBI Taxonomy" id="1354746"/>
    <lineage>
        <taxon>Eukaryota</taxon>
        <taxon>Fungi</taxon>
        <taxon>Fungi incertae sedis</taxon>
        <taxon>Microsporidia</taxon>
        <taxon>Ordosporidae</taxon>
        <taxon>Ordospora</taxon>
    </lineage>
</organism>
<feature type="compositionally biased region" description="Basic and acidic residues" evidence="1">
    <location>
        <begin position="192"/>
        <end position="206"/>
    </location>
</feature>
<reference evidence="3 4" key="1">
    <citation type="journal article" date="2014" name="MBio">
        <title>The Ordospora colligata genome; evolution of extreme reduction in microsporidia and host-to-parasite horizontal gene transfer.</title>
        <authorList>
            <person name="Pombert J.-F."/>
            <person name="Haag K.L."/>
            <person name="Beidas S."/>
            <person name="Ebert D."/>
            <person name="Keeling P.J."/>
        </authorList>
    </citation>
    <scope>NUCLEOTIDE SEQUENCE [LARGE SCALE GENOMIC DNA]</scope>
    <source>
        <strain evidence="3 4">OC4</strain>
    </source>
</reference>
<feature type="signal peptide" evidence="2">
    <location>
        <begin position="1"/>
        <end position="18"/>
    </location>
</feature>
<feature type="chain" id="PRO_5002094949" evidence="2">
    <location>
        <begin position="19"/>
        <end position="601"/>
    </location>
</feature>
<gene>
    <name evidence="3" type="ORF">M896_041890</name>
</gene>
<dbReference type="STRING" id="1354746.A0A0B2ULX1"/>
<dbReference type="EMBL" id="JOKQ01000004">
    <property type="protein sequence ID" value="KHN69990.1"/>
    <property type="molecule type" value="Genomic_DNA"/>
</dbReference>
<evidence type="ECO:0000313" key="3">
    <source>
        <dbReference type="EMBL" id="KHN69990.1"/>
    </source>
</evidence>
<dbReference type="HOGENOM" id="CLU_031976_0_0_1"/>
<evidence type="ECO:0000256" key="2">
    <source>
        <dbReference type="SAM" id="SignalP"/>
    </source>
</evidence>
<dbReference type="GeneID" id="26261627"/>
<dbReference type="AlphaFoldDB" id="A0A0B2ULX1"/>
<name>A0A0B2ULX1_9MICR</name>